<evidence type="ECO:0000256" key="1">
    <source>
        <dbReference type="SAM" id="MobiDB-lite"/>
    </source>
</evidence>
<evidence type="ECO:0000313" key="3">
    <source>
        <dbReference type="Proteomes" id="UP000729402"/>
    </source>
</evidence>
<reference evidence="2" key="2">
    <citation type="submission" date="2021-02" db="EMBL/GenBank/DDBJ databases">
        <authorList>
            <person name="Kimball J.A."/>
            <person name="Haas M.W."/>
            <person name="Macchietto M."/>
            <person name="Kono T."/>
            <person name="Duquette J."/>
            <person name="Shao M."/>
        </authorList>
    </citation>
    <scope>NUCLEOTIDE SEQUENCE</scope>
    <source>
        <tissue evidence="2">Fresh leaf tissue</tissue>
    </source>
</reference>
<evidence type="ECO:0000313" key="2">
    <source>
        <dbReference type="EMBL" id="KAG8044241.1"/>
    </source>
</evidence>
<dbReference type="EMBL" id="JAAALK010000835">
    <property type="protein sequence ID" value="KAG8044241.1"/>
    <property type="molecule type" value="Genomic_DNA"/>
</dbReference>
<comment type="caution">
    <text evidence="2">The sequence shown here is derived from an EMBL/GenBank/DDBJ whole genome shotgun (WGS) entry which is preliminary data.</text>
</comment>
<keyword evidence="3" id="KW-1185">Reference proteome</keyword>
<organism evidence="2 3">
    <name type="scientific">Zizania palustris</name>
    <name type="common">Northern wild rice</name>
    <dbReference type="NCBI Taxonomy" id="103762"/>
    <lineage>
        <taxon>Eukaryota</taxon>
        <taxon>Viridiplantae</taxon>
        <taxon>Streptophyta</taxon>
        <taxon>Embryophyta</taxon>
        <taxon>Tracheophyta</taxon>
        <taxon>Spermatophyta</taxon>
        <taxon>Magnoliopsida</taxon>
        <taxon>Liliopsida</taxon>
        <taxon>Poales</taxon>
        <taxon>Poaceae</taxon>
        <taxon>BOP clade</taxon>
        <taxon>Oryzoideae</taxon>
        <taxon>Oryzeae</taxon>
        <taxon>Zizaniinae</taxon>
        <taxon>Zizania</taxon>
    </lineage>
</organism>
<reference evidence="2" key="1">
    <citation type="journal article" date="2021" name="bioRxiv">
        <title>Whole Genome Assembly and Annotation of Northern Wild Rice, Zizania palustris L., Supports a Whole Genome Duplication in the Zizania Genus.</title>
        <authorList>
            <person name="Haas M."/>
            <person name="Kono T."/>
            <person name="Macchietto M."/>
            <person name="Millas R."/>
            <person name="McGilp L."/>
            <person name="Shao M."/>
            <person name="Duquette J."/>
            <person name="Hirsch C.N."/>
            <person name="Kimball J."/>
        </authorList>
    </citation>
    <scope>NUCLEOTIDE SEQUENCE</scope>
    <source>
        <tissue evidence="2">Fresh leaf tissue</tissue>
    </source>
</reference>
<name>A0A8J5RNJ4_ZIZPA</name>
<dbReference type="Proteomes" id="UP000729402">
    <property type="component" value="Unassembled WGS sequence"/>
</dbReference>
<protein>
    <submittedName>
        <fullName evidence="2">Uncharacterized protein</fullName>
    </submittedName>
</protein>
<dbReference type="AlphaFoldDB" id="A0A8J5RNJ4"/>
<feature type="region of interest" description="Disordered" evidence="1">
    <location>
        <begin position="75"/>
        <end position="95"/>
    </location>
</feature>
<accession>A0A8J5RNJ4</accession>
<proteinExistence type="predicted"/>
<gene>
    <name evidence="2" type="ORF">GUJ93_ZPchr0227g2642</name>
</gene>
<sequence length="95" mass="10603">MNMNSIVKWNSRMAGKNIAPETQIIKKMRGKIDETIRLEDTKTHQDSGFLDHKQGRNNSAIEIFVLQEVESQLLRSSPTSPGILDPLASSSPLDP</sequence>